<dbReference type="AlphaFoldDB" id="A0A9X6WVQ7"/>
<organism evidence="1 2">
    <name type="scientific">Bacillus cereus</name>
    <dbReference type="NCBI Taxonomy" id="1396"/>
    <lineage>
        <taxon>Bacteria</taxon>
        <taxon>Bacillati</taxon>
        <taxon>Bacillota</taxon>
        <taxon>Bacilli</taxon>
        <taxon>Bacillales</taxon>
        <taxon>Bacillaceae</taxon>
        <taxon>Bacillus</taxon>
        <taxon>Bacillus cereus group</taxon>
    </lineage>
</organism>
<dbReference type="GO" id="GO:0004866">
    <property type="term" value="F:endopeptidase inhibitor activity"/>
    <property type="evidence" value="ECO:0007669"/>
    <property type="project" value="InterPro"/>
</dbReference>
<dbReference type="EMBL" id="NUWJ01000282">
    <property type="protein sequence ID" value="PFK07796.1"/>
    <property type="molecule type" value="Genomic_DNA"/>
</dbReference>
<gene>
    <name evidence="1" type="ORF">COI98_26815</name>
</gene>
<dbReference type="RefSeq" id="WP_098584375.1">
    <property type="nucleotide sequence ID" value="NZ_NUWJ01000282.1"/>
</dbReference>
<name>A0A9X6WVQ7_BACCE</name>
<comment type="caution">
    <text evidence="1">The sequence shown here is derived from an EMBL/GenBank/DDBJ whole genome shotgun (WGS) entry which is preliminary data.</text>
</comment>
<dbReference type="PROSITE" id="PS00283">
    <property type="entry name" value="SOYBEAN_KUNITZ"/>
    <property type="match status" value="1"/>
</dbReference>
<accession>A0A9X6WVQ7</accession>
<evidence type="ECO:0000313" key="1">
    <source>
        <dbReference type="EMBL" id="PFK07796.1"/>
    </source>
</evidence>
<proteinExistence type="predicted"/>
<reference evidence="1 2" key="1">
    <citation type="submission" date="2017-09" db="EMBL/GenBank/DDBJ databases">
        <title>Large-scale bioinformatics analysis of Bacillus genomes uncovers conserved roles of natural products in bacterial physiology.</title>
        <authorList>
            <consortium name="Agbiome Team Llc"/>
            <person name="Bleich R.M."/>
            <person name="Grubbs K.J."/>
            <person name="Santa Maria K.C."/>
            <person name="Allen S.E."/>
            <person name="Farag S."/>
            <person name="Shank E.A."/>
            <person name="Bowers A."/>
        </authorList>
    </citation>
    <scope>NUCLEOTIDE SEQUENCE [LARGE SCALE GENOMIC DNA]</scope>
    <source>
        <strain evidence="1 2">AFS083741</strain>
    </source>
</reference>
<protein>
    <submittedName>
        <fullName evidence="1">Uncharacterized protein</fullName>
    </submittedName>
</protein>
<sequence length="222" mass="25320">MKKELKYTLIGSSMLMSILVSGGDSVFAAEDSPLTIFNKLYDVYGNEVKYNEEYYLEPAKKESESQGIRAENWSDGKWAKLSPKFDAITVKLIDKSFRPQPTPTGDDYPVEYFKSSPIRVDLETNVMKTVQKANNVSFGRTVYVSVQKPTYLSARSNGVEFALNNDNHSTWIIYAKKQGDNYLMAFRDTNNGTFLSYRDSGAWLYADQLTINQSTMWKLIKK</sequence>
<evidence type="ECO:0000313" key="2">
    <source>
        <dbReference type="Proteomes" id="UP000224413"/>
    </source>
</evidence>
<dbReference type="Proteomes" id="UP000224413">
    <property type="component" value="Unassembled WGS sequence"/>
</dbReference>
<dbReference type="InterPro" id="IPR002160">
    <property type="entry name" value="Prot_inh_Kunz-lg"/>
</dbReference>